<organism evidence="1 2">
    <name type="scientific">Dendrobium nobile</name>
    <name type="common">Orchid</name>
    <dbReference type="NCBI Taxonomy" id="94219"/>
    <lineage>
        <taxon>Eukaryota</taxon>
        <taxon>Viridiplantae</taxon>
        <taxon>Streptophyta</taxon>
        <taxon>Embryophyta</taxon>
        <taxon>Tracheophyta</taxon>
        <taxon>Spermatophyta</taxon>
        <taxon>Magnoliopsida</taxon>
        <taxon>Liliopsida</taxon>
        <taxon>Asparagales</taxon>
        <taxon>Orchidaceae</taxon>
        <taxon>Epidendroideae</taxon>
        <taxon>Malaxideae</taxon>
        <taxon>Dendrobiinae</taxon>
        <taxon>Dendrobium</taxon>
    </lineage>
</organism>
<reference evidence="1" key="1">
    <citation type="journal article" date="2022" name="Front. Genet.">
        <title>Chromosome-Scale Assembly of the Dendrobium nobile Genome Provides Insights Into the Molecular Mechanism of the Biosynthesis of the Medicinal Active Ingredient of Dendrobium.</title>
        <authorList>
            <person name="Xu Q."/>
            <person name="Niu S.-C."/>
            <person name="Li K.-L."/>
            <person name="Zheng P.-J."/>
            <person name="Zhang X.-J."/>
            <person name="Jia Y."/>
            <person name="Liu Y."/>
            <person name="Niu Y.-X."/>
            <person name="Yu L.-H."/>
            <person name="Chen D.-F."/>
            <person name="Zhang G.-Q."/>
        </authorList>
    </citation>
    <scope>NUCLEOTIDE SEQUENCE</scope>
    <source>
        <tissue evidence="1">Leaf</tissue>
    </source>
</reference>
<keyword evidence="2" id="KW-1185">Reference proteome</keyword>
<sequence length="60" mass="7112">MWRPNRRKIPNNQIEYIFLNIDLVVFCVMCMSSYRYPSDCFSSESTIHNNQIKGPISLKL</sequence>
<comment type="caution">
    <text evidence="1">The sequence shown here is derived from an EMBL/GenBank/DDBJ whole genome shotgun (WGS) entry which is preliminary data.</text>
</comment>
<accession>A0A8T3ARJ4</accession>
<gene>
    <name evidence="1" type="ORF">KFK09_019827</name>
</gene>
<proteinExistence type="predicted"/>
<dbReference type="AlphaFoldDB" id="A0A8T3ARJ4"/>
<dbReference type="Proteomes" id="UP000829196">
    <property type="component" value="Unassembled WGS sequence"/>
</dbReference>
<evidence type="ECO:0000313" key="2">
    <source>
        <dbReference type="Proteomes" id="UP000829196"/>
    </source>
</evidence>
<dbReference type="EMBL" id="JAGYWB010000014">
    <property type="protein sequence ID" value="KAI0498929.1"/>
    <property type="molecule type" value="Genomic_DNA"/>
</dbReference>
<protein>
    <submittedName>
        <fullName evidence="1">Uncharacterized protein</fullName>
    </submittedName>
</protein>
<evidence type="ECO:0000313" key="1">
    <source>
        <dbReference type="EMBL" id="KAI0498929.1"/>
    </source>
</evidence>
<name>A0A8T3ARJ4_DENNO</name>